<dbReference type="Pfam" id="PF14541">
    <property type="entry name" value="TAXi_C"/>
    <property type="match status" value="1"/>
</dbReference>
<feature type="region of interest" description="Disordered" evidence="8">
    <location>
        <begin position="50"/>
        <end position="81"/>
    </location>
</feature>
<dbReference type="GO" id="GO:0006508">
    <property type="term" value="P:proteolysis"/>
    <property type="evidence" value="ECO:0007669"/>
    <property type="project" value="UniProtKB-KW"/>
</dbReference>
<dbReference type="PROSITE" id="PS51767">
    <property type="entry name" value="PEPTIDASE_A1"/>
    <property type="match status" value="1"/>
</dbReference>
<evidence type="ECO:0000259" key="11">
    <source>
        <dbReference type="PROSITE" id="PS51767"/>
    </source>
</evidence>
<keyword evidence="2 7" id="KW-0645">Protease</keyword>
<dbReference type="GO" id="GO:0004190">
    <property type="term" value="F:aspartic-type endopeptidase activity"/>
    <property type="evidence" value="ECO:0007669"/>
    <property type="project" value="UniProtKB-KW"/>
</dbReference>
<evidence type="ECO:0000256" key="7">
    <source>
        <dbReference type="RuleBase" id="RU000454"/>
    </source>
</evidence>
<dbReference type="RefSeq" id="XP_060673238.1">
    <property type="nucleotide sequence ID" value="XM_060817255.1"/>
</dbReference>
<feature type="domain" description="Peptidase A1" evidence="11">
    <location>
        <begin position="95"/>
        <end position="432"/>
    </location>
</feature>
<dbReference type="PANTHER" id="PTHR13683">
    <property type="entry name" value="ASPARTYL PROTEASES"/>
    <property type="match status" value="1"/>
</dbReference>
<keyword evidence="12" id="KW-1185">Reference proteome</keyword>
<dbReference type="SUPFAM" id="SSF50630">
    <property type="entry name" value="Acid proteases"/>
    <property type="match status" value="1"/>
</dbReference>
<evidence type="ECO:0000256" key="9">
    <source>
        <dbReference type="SAM" id="Phobius"/>
    </source>
</evidence>
<feature type="compositionally biased region" description="Basic and acidic residues" evidence="8">
    <location>
        <begin position="64"/>
        <end position="75"/>
    </location>
</feature>
<evidence type="ECO:0000313" key="12">
    <source>
        <dbReference type="Proteomes" id="UP001652623"/>
    </source>
</evidence>
<sequence>MARRTLSQLSCKVLIFGLIVISLGDPFLSASEAFQSSDSRRRPMILPLYLSPPASSSHHHHRRPFDGRRLQKSDPPHLPNARMRLHDDLLANGYYTTRLYIGTPPQEFALIVDTGSTVTYVPCSDCKQCGKHQDPRFQPNSSSTYQPIKCSINCNCDNEGVQCTYERRYAEMSSSSGVLGEDIVSFGNESELVPQRAVFGCETLETGDLYSQRADGIMGLGRGRLSVMDQLVDKRVIDDSFSLCYGGMGVGGGAMVLGAIPSPPGMVFTHSDPFRSPYYNIELKEIHVAGKPLKLSPKVFDQRHGTVLDSGTTYAYLPEEAFLAFKDALIKKIHFLKRVHGPDPNYNDICFSGAGRDVTQLSKIFPEVDMVFNNGQKWSLSPENYLFRHTKVSGAYCLGIFKNADSTTLLGGILVRNTLVTYDRENDKIGFWKTNCSELGKRLNYVSAPSPSRLPSDSQNRSTEILPPVVPVDLSQNVFPGRIQIGLITFDMILGFNNSMKPNFTELTEFIAHELEVKVSQVHLMNFTNEGNNSLIRWAIFPAESADYFSNTTAMSIILRLREHRMQLPEKFGGYQLVELKVEPQMKRLWWEQHIWAVSAGAMVALIFVVLTLGMWLLWNNRRQEIGAYEPVGAVVPEQELQPL</sequence>
<dbReference type="FunFam" id="2.40.70.10:FF:000030">
    <property type="entry name" value="Eukaryotic aspartyl protease family protein"/>
    <property type="match status" value="1"/>
</dbReference>
<protein>
    <submittedName>
        <fullName evidence="13">Aspartic proteinase 36-like isoform X1</fullName>
    </submittedName>
</protein>
<keyword evidence="9" id="KW-0812">Transmembrane</keyword>
<dbReference type="InterPro" id="IPR001969">
    <property type="entry name" value="Aspartic_peptidase_AS"/>
</dbReference>
<dbReference type="PROSITE" id="PS00141">
    <property type="entry name" value="ASP_PROTEASE"/>
    <property type="match status" value="1"/>
</dbReference>
<evidence type="ECO:0000256" key="10">
    <source>
        <dbReference type="SAM" id="SignalP"/>
    </source>
</evidence>
<evidence type="ECO:0000256" key="2">
    <source>
        <dbReference type="ARBA" id="ARBA00022670"/>
    </source>
</evidence>
<dbReference type="InterPro" id="IPR021109">
    <property type="entry name" value="Peptidase_aspartic_dom_sf"/>
</dbReference>
<evidence type="ECO:0000256" key="3">
    <source>
        <dbReference type="ARBA" id="ARBA00022750"/>
    </source>
</evidence>
<evidence type="ECO:0000256" key="5">
    <source>
        <dbReference type="ARBA" id="ARBA00023180"/>
    </source>
</evidence>
<dbReference type="PANTHER" id="PTHR13683:SF903">
    <property type="entry name" value="PEPTIDASE A1 DOMAIN-CONTAINING PROTEIN"/>
    <property type="match status" value="1"/>
</dbReference>
<dbReference type="InterPro" id="IPR001461">
    <property type="entry name" value="Aspartic_peptidase_A1"/>
</dbReference>
<keyword evidence="9" id="KW-1133">Transmembrane helix</keyword>
<keyword evidence="10" id="KW-0732">Signal</keyword>
<feature type="chain" id="PRO_5044646936" evidence="10">
    <location>
        <begin position="25"/>
        <end position="644"/>
    </location>
</feature>
<feature type="active site" evidence="6">
    <location>
        <position position="309"/>
    </location>
</feature>
<evidence type="ECO:0000313" key="13">
    <source>
        <dbReference type="RefSeq" id="XP_060673238.1"/>
    </source>
</evidence>
<evidence type="ECO:0000256" key="4">
    <source>
        <dbReference type="ARBA" id="ARBA00022801"/>
    </source>
</evidence>
<reference evidence="13" key="1">
    <citation type="submission" date="2025-08" db="UniProtKB">
        <authorList>
            <consortium name="RefSeq"/>
        </authorList>
    </citation>
    <scope>IDENTIFICATION</scope>
    <source>
        <tissue evidence="13">Seedling</tissue>
    </source>
</reference>
<feature type="active site" evidence="6">
    <location>
        <position position="113"/>
    </location>
</feature>
<keyword evidence="3 7" id="KW-0064">Aspartyl protease</keyword>
<dbReference type="InterPro" id="IPR032861">
    <property type="entry name" value="TAXi_N"/>
</dbReference>
<dbReference type="AlphaFoldDB" id="A0A6P3ZXX6"/>
<comment type="similarity">
    <text evidence="1 7">Belongs to the peptidase A1 family.</text>
</comment>
<dbReference type="FunFam" id="2.40.70.10:FF:000025">
    <property type="entry name" value="Aspartyl protease family protein"/>
    <property type="match status" value="1"/>
</dbReference>
<dbReference type="Proteomes" id="UP001652623">
    <property type="component" value="Chromosome 5"/>
</dbReference>
<organism evidence="12 13">
    <name type="scientific">Ziziphus jujuba</name>
    <name type="common">Chinese jujube</name>
    <name type="synonym">Ziziphus sativa</name>
    <dbReference type="NCBI Taxonomy" id="326968"/>
    <lineage>
        <taxon>Eukaryota</taxon>
        <taxon>Viridiplantae</taxon>
        <taxon>Streptophyta</taxon>
        <taxon>Embryophyta</taxon>
        <taxon>Tracheophyta</taxon>
        <taxon>Spermatophyta</taxon>
        <taxon>Magnoliopsida</taxon>
        <taxon>eudicotyledons</taxon>
        <taxon>Gunneridae</taxon>
        <taxon>Pentapetalae</taxon>
        <taxon>rosids</taxon>
        <taxon>fabids</taxon>
        <taxon>Rosales</taxon>
        <taxon>Rhamnaceae</taxon>
        <taxon>Paliureae</taxon>
        <taxon>Ziziphus</taxon>
    </lineage>
</organism>
<dbReference type="Pfam" id="PF14543">
    <property type="entry name" value="TAXi_N"/>
    <property type="match status" value="1"/>
</dbReference>
<accession>A0A6P3ZXX6</accession>
<keyword evidence="5" id="KW-0325">Glycoprotein</keyword>
<dbReference type="CDD" id="cd05476">
    <property type="entry name" value="pepsin_A_like_plant"/>
    <property type="match status" value="1"/>
</dbReference>
<dbReference type="InterPro" id="IPR032799">
    <property type="entry name" value="TAXi_C"/>
</dbReference>
<dbReference type="Gene3D" id="2.40.70.10">
    <property type="entry name" value="Acid Proteases"/>
    <property type="match status" value="2"/>
</dbReference>
<name>A0A6P3ZXX6_ZIZJJ</name>
<proteinExistence type="inferred from homology"/>
<dbReference type="InterPro" id="IPR034161">
    <property type="entry name" value="Pepsin-like_plant"/>
</dbReference>
<feature type="signal peptide" evidence="10">
    <location>
        <begin position="1"/>
        <end position="24"/>
    </location>
</feature>
<gene>
    <name evidence="13" type="primary">LOC107420585</name>
</gene>
<keyword evidence="9" id="KW-0472">Membrane</keyword>
<evidence type="ECO:0000256" key="8">
    <source>
        <dbReference type="SAM" id="MobiDB-lite"/>
    </source>
</evidence>
<evidence type="ECO:0000256" key="6">
    <source>
        <dbReference type="PIRSR" id="PIRSR601461-1"/>
    </source>
</evidence>
<dbReference type="GeneID" id="107420585"/>
<feature type="transmembrane region" description="Helical" evidence="9">
    <location>
        <begin position="595"/>
        <end position="619"/>
    </location>
</feature>
<evidence type="ECO:0000256" key="1">
    <source>
        <dbReference type="ARBA" id="ARBA00007447"/>
    </source>
</evidence>
<dbReference type="PRINTS" id="PR00792">
    <property type="entry name" value="PEPSIN"/>
</dbReference>
<dbReference type="InterPro" id="IPR033121">
    <property type="entry name" value="PEPTIDASE_A1"/>
</dbReference>
<keyword evidence="4 7" id="KW-0378">Hydrolase</keyword>